<evidence type="ECO:0008006" key="3">
    <source>
        <dbReference type="Google" id="ProtNLM"/>
    </source>
</evidence>
<protein>
    <recommendedName>
        <fullName evidence="3">Immunity protein 26</fullName>
    </recommendedName>
</protein>
<name>A0A3P3QU79_9FIRM</name>
<comment type="caution">
    <text evidence="1">The sequence shown here is derived from an EMBL/GenBank/DDBJ whole genome shotgun (WGS) entry which is preliminary data.</text>
</comment>
<dbReference type="Proteomes" id="UP000272490">
    <property type="component" value="Unassembled WGS sequence"/>
</dbReference>
<dbReference type="Pfam" id="PF15428">
    <property type="entry name" value="Imm26"/>
    <property type="match status" value="1"/>
</dbReference>
<evidence type="ECO:0000313" key="1">
    <source>
        <dbReference type="EMBL" id="RRJ24754.1"/>
    </source>
</evidence>
<keyword evidence="2" id="KW-1185">Reference proteome</keyword>
<dbReference type="RefSeq" id="WP_128674664.1">
    <property type="nucleotide sequence ID" value="NZ_RRCO01000005.1"/>
</dbReference>
<dbReference type="AlphaFoldDB" id="A0A3P3QU79"/>
<organism evidence="1 2">
    <name type="scientific">Lachnoanaerobaculum gingivalis</name>
    <dbReference type="NCBI Taxonomy" id="2490855"/>
    <lineage>
        <taxon>Bacteria</taxon>
        <taxon>Bacillati</taxon>
        <taxon>Bacillota</taxon>
        <taxon>Clostridia</taxon>
        <taxon>Lachnospirales</taxon>
        <taxon>Lachnospiraceae</taxon>
        <taxon>Lachnoanaerobaculum</taxon>
    </lineage>
</organism>
<accession>A0A3P3QU79</accession>
<proteinExistence type="predicted"/>
<dbReference type="EMBL" id="RRCO01000005">
    <property type="protein sequence ID" value="RRJ24754.1"/>
    <property type="molecule type" value="Genomic_DNA"/>
</dbReference>
<sequence length="415" mass="49018">MNLIFELNNEQRKYLGLNPVEEHWELVKFDDNIYHYFEDDIIKKEITVSENYYHESELNEKTTENRTMILPKTKRGKIKKFNYTAVQSFSPYGTYFTFSTNQVIIANYTTQRTYYSESFTENENITIDDLKKWLNKWIEETTEEDLKEIEEFKSTKRKHCKFKEGDFFAFKLSRREWGFGRILLDVAKLRKDENFKRNKNYGLAHLMGKPLIIKVYHKISDNKNIDLIELSKCPALPSQAVMDNIFYYGEAVILGNLPLRPEENDMFISVSESISATDPDIAYLQYGLIYKEIPLPDYLKLIKELNIGPQTLRREGIGFVIDTYKLNECIKAKSNSPFWEKYNKKNIPDLKNPDHIELKRKVFKAFGLDADKSYEENLKESKFNDELEKGYADMQSGRTKNINEVFTDIRKDYGL</sequence>
<dbReference type="OrthoDB" id="1814150at2"/>
<gene>
    <name evidence="1" type="ORF">EHV10_10800</name>
</gene>
<dbReference type="InterPro" id="IPR029278">
    <property type="entry name" value="Imm26"/>
</dbReference>
<evidence type="ECO:0000313" key="2">
    <source>
        <dbReference type="Proteomes" id="UP000272490"/>
    </source>
</evidence>
<reference evidence="1 2" key="1">
    <citation type="submission" date="2018-11" db="EMBL/GenBank/DDBJ databases">
        <title>Genome sequencing of Lachnoanaerobaculum sp. KCOM 2030 (= ChDC B114).</title>
        <authorList>
            <person name="Kook J.-K."/>
            <person name="Park S.-N."/>
            <person name="Lim Y.K."/>
        </authorList>
    </citation>
    <scope>NUCLEOTIDE SEQUENCE [LARGE SCALE GENOMIC DNA]</scope>
    <source>
        <strain evidence="1 2">KCOM 2030</strain>
    </source>
</reference>